<dbReference type="PANTHER" id="PTHR37451:SF1">
    <property type="entry name" value="MARVEL DOMAIN-CONTAINING PROTEIN"/>
    <property type="match status" value="1"/>
</dbReference>
<accession>A0A9P4MIE0</accession>
<name>A0A9P4MIE0_9PEZI</name>
<evidence type="ECO:0000256" key="2">
    <source>
        <dbReference type="ARBA" id="ARBA00022692"/>
    </source>
</evidence>
<keyword evidence="2 5" id="KW-0812">Transmembrane</keyword>
<dbReference type="AlphaFoldDB" id="A0A9P4MIE0"/>
<evidence type="ECO:0000256" key="5">
    <source>
        <dbReference type="SAM" id="Phobius"/>
    </source>
</evidence>
<dbReference type="EMBL" id="ML996082">
    <property type="protein sequence ID" value="KAF2155880.1"/>
    <property type="molecule type" value="Genomic_DNA"/>
</dbReference>
<keyword evidence="8" id="KW-1185">Reference proteome</keyword>
<protein>
    <recommendedName>
        <fullName evidence="6">MARVEL domain-containing protein</fullName>
    </recommendedName>
</protein>
<gene>
    <name evidence="7" type="ORF">K461DRAFT_274920</name>
</gene>
<feature type="transmembrane region" description="Helical" evidence="5">
    <location>
        <begin position="109"/>
        <end position="132"/>
    </location>
</feature>
<evidence type="ECO:0000256" key="4">
    <source>
        <dbReference type="ARBA" id="ARBA00023136"/>
    </source>
</evidence>
<evidence type="ECO:0000256" key="1">
    <source>
        <dbReference type="ARBA" id="ARBA00004141"/>
    </source>
</evidence>
<reference evidence="7" key="1">
    <citation type="journal article" date="2020" name="Stud. Mycol.">
        <title>101 Dothideomycetes genomes: a test case for predicting lifestyles and emergence of pathogens.</title>
        <authorList>
            <person name="Haridas S."/>
            <person name="Albert R."/>
            <person name="Binder M."/>
            <person name="Bloem J."/>
            <person name="Labutti K."/>
            <person name="Salamov A."/>
            <person name="Andreopoulos B."/>
            <person name="Baker S."/>
            <person name="Barry K."/>
            <person name="Bills G."/>
            <person name="Bluhm B."/>
            <person name="Cannon C."/>
            <person name="Castanera R."/>
            <person name="Culley D."/>
            <person name="Daum C."/>
            <person name="Ezra D."/>
            <person name="Gonzalez J."/>
            <person name="Henrissat B."/>
            <person name="Kuo A."/>
            <person name="Liang C."/>
            <person name="Lipzen A."/>
            <person name="Lutzoni F."/>
            <person name="Magnuson J."/>
            <person name="Mondo S."/>
            <person name="Nolan M."/>
            <person name="Ohm R."/>
            <person name="Pangilinan J."/>
            <person name="Park H.-J."/>
            <person name="Ramirez L."/>
            <person name="Alfaro M."/>
            <person name="Sun H."/>
            <person name="Tritt A."/>
            <person name="Yoshinaga Y."/>
            <person name="Zwiers L.-H."/>
            <person name="Turgeon B."/>
            <person name="Goodwin S."/>
            <person name="Spatafora J."/>
            <person name="Crous P."/>
            <person name="Grigoriev I."/>
        </authorList>
    </citation>
    <scope>NUCLEOTIDE SEQUENCE</scope>
    <source>
        <strain evidence="7">CBS 260.36</strain>
    </source>
</reference>
<feature type="transmembrane region" description="Helical" evidence="5">
    <location>
        <begin position="36"/>
        <end position="53"/>
    </location>
</feature>
<feature type="transmembrane region" description="Helical" evidence="5">
    <location>
        <begin position="7"/>
        <end position="30"/>
    </location>
</feature>
<comment type="caution">
    <text evidence="7">The sequence shown here is derived from an EMBL/GenBank/DDBJ whole genome shotgun (WGS) entry which is preliminary data.</text>
</comment>
<dbReference type="Pfam" id="PF01284">
    <property type="entry name" value="MARVEL"/>
    <property type="match status" value="1"/>
</dbReference>
<sequence length="154" mass="16864">MLPIRAVQFVFTIIVLGLTGHVVDLAYYWSPSEVNFLLFTSIWTMLVLIYLIVTELKFSQYAHKFAVFGLEFVTMIFWFAGFIALAVLLSDSGCDRAHGNGVCSELQAAAVFGAFNWVLFAITTTMATIHVLRTRNSGGSAPAPEMQATADATA</sequence>
<keyword evidence="3 5" id="KW-1133">Transmembrane helix</keyword>
<feature type="transmembrane region" description="Helical" evidence="5">
    <location>
        <begin position="65"/>
        <end position="89"/>
    </location>
</feature>
<keyword evidence="4 5" id="KW-0472">Membrane</keyword>
<proteinExistence type="predicted"/>
<dbReference type="Proteomes" id="UP000799439">
    <property type="component" value="Unassembled WGS sequence"/>
</dbReference>
<evidence type="ECO:0000313" key="8">
    <source>
        <dbReference type="Proteomes" id="UP000799439"/>
    </source>
</evidence>
<organism evidence="7 8">
    <name type="scientific">Myriangium duriaei CBS 260.36</name>
    <dbReference type="NCBI Taxonomy" id="1168546"/>
    <lineage>
        <taxon>Eukaryota</taxon>
        <taxon>Fungi</taxon>
        <taxon>Dikarya</taxon>
        <taxon>Ascomycota</taxon>
        <taxon>Pezizomycotina</taxon>
        <taxon>Dothideomycetes</taxon>
        <taxon>Dothideomycetidae</taxon>
        <taxon>Myriangiales</taxon>
        <taxon>Myriangiaceae</taxon>
        <taxon>Myriangium</taxon>
    </lineage>
</organism>
<dbReference type="GO" id="GO:0016020">
    <property type="term" value="C:membrane"/>
    <property type="evidence" value="ECO:0007669"/>
    <property type="project" value="UniProtKB-SubCell"/>
</dbReference>
<evidence type="ECO:0000256" key="3">
    <source>
        <dbReference type="ARBA" id="ARBA00022989"/>
    </source>
</evidence>
<dbReference type="PANTHER" id="PTHR37451">
    <property type="entry name" value="MARVEL DOMAIN"/>
    <property type="match status" value="1"/>
</dbReference>
<feature type="domain" description="MARVEL" evidence="6">
    <location>
        <begin position="3"/>
        <end position="125"/>
    </location>
</feature>
<dbReference type="InterPro" id="IPR008253">
    <property type="entry name" value="Marvel"/>
</dbReference>
<comment type="subcellular location">
    <subcellularLocation>
        <location evidence="1">Membrane</location>
        <topology evidence="1">Multi-pass membrane protein</topology>
    </subcellularLocation>
</comment>
<evidence type="ECO:0000313" key="7">
    <source>
        <dbReference type="EMBL" id="KAF2155880.1"/>
    </source>
</evidence>
<dbReference type="OrthoDB" id="2117453at2759"/>
<evidence type="ECO:0000259" key="6">
    <source>
        <dbReference type="Pfam" id="PF01284"/>
    </source>
</evidence>